<dbReference type="PANTHER" id="PTHR44229">
    <property type="entry name" value="15-HYDROXYPROSTAGLANDIN DEHYDROGENASE [NAD(+)]"/>
    <property type="match status" value="1"/>
</dbReference>
<protein>
    <submittedName>
        <fullName evidence="3">Uncharacterized protein</fullName>
    </submittedName>
</protein>
<proteinExistence type="inferred from homology"/>
<keyword evidence="4" id="KW-1185">Reference proteome</keyword>
<accession>A0A8K0GK32</accession>
<evidence type="ECO:0000256" key="1">
    <source>
        <dbReference type="ARBA" id="ARBA00006484"/>
    </source>
</evidence>
<keyword evidence="2" id="KW-0560">Oxidoreductase</keyword>
<dbReference type="Gene3D" id="3.30.420.10">
    <property type="entry name" value="Ribonuclease H-like superfamily/Ribonuclease H"/>
    <property type="match status" value="1"/>
</dbReference>
<dbReference type="GO" id="GO:0003676">
    <property type="term" value="F:nucleic acid binding"/>
    <property type="evidence" value="ECO:0007669"/>
    <property type="project" value="InterPro"/>
</dbReference>
<dbReference type="PRINTS" id="PR00081">
    <property type="entry name" value="GDHRDH"/>
</dbReference>
<sequence length="316" mass="34810">MMHDLDGKSVLVTGGANGIGFGCVREILSAGARAATIVDIDEESGELAVKELTKEFEKSKILLVKADVTKKDQFEGTLLGLQYMGKDKGGKGGVIVNISSILGLQEGVVSPVYSATKYFVNGFSRSFGTPYHYDRTGVRIITVCPGFTVTPLSSLLEQSDANFLIPDLRRLFNKKFNNTAKQLAKKVGEDVVTSIQKGETGSIFNRWKVSVAKPIPKVRDAIKEKRGGKLTHDVLFHQDNAPSYKSYVTMAAIYNAGFEILEQPSYSPDLAHDEEVMSAVNEWLADQSKKFFLKGIQALQHRYEKCINLSGDFVER</sequence>
<comment type="similarity">
    <text evidence="1">Belongs to the short-chain dehydrogenases/reductases (SDR) family.</text>
</comment>
<dbReference type="PROSITE" id="PS00061">
    <property type="entry name" value="ADH_SHORT"/>
    <property type="match status" value="1"/>
</dbReference>
<name>A0A8K0GK32_IGNLU</name>
<dbReference type="GO" id="GO:0016616">
    <property type="term" value="F:oxidoreductase activity, acting on the CH-OH group of donors, NAD or NADP as acceptor"/>
    <property type="evidence" value="ECO:0007669"/>
    <property type="project" value="TreeGrafter"/>
</dbReference>
<gene>
    <name evidence="3" type="ORF">ILUMI_03275</name>
</gene>
<dbReference type="Gene3D" id="3.40.50.720">
    <property type="entry name" value="NAD(P)-binding Rossmann-like Domain"/>
    <property type="match status" value="2"/>
</dbReference>
<reference evidence="3" key="1">
    <citation type="submission" date="2019-08" db="EMBL/GenBank/DDBJ databases">
        <title>The genome of the North American firefly Photinus pyralis.</title>
        <authorList>
            <consortium name="Photinus pyralis genome working group"/>
            <person name="Fallon T.R."/>
            <person name="Sander Lower S.E."/>
            <person name="Weng J.-K."/>
        </authorList>
    </citation>
    <scope>NUCLEOTIDE SEQUENCE</scope>
    <source>
        <strain evidence="3">TRF0915ILg1</strain>
        <tissue evidence="3">Whole body</tissue>
    </source>
</reference>
<dbReference type="InterPro" id="IPR036291">
    <property type="entry name" value="NAD(P)-bd_dom_sf"/>
</dbReference>
<comment type="caution">
    <text evidence="3">The sequence shown here is derived from an EMBL/GenBank/DDBJ whole genome shotgun (WGS) entry which is preliminary data.</text>
</comment>
<dbReference type="InterPro" id="IPR002347">
    <property type="entry name" value="SDR_fam"/>
</dbReference>
<dbReference type="Pfam" id="PF00106">
    <property type="entry name" value="adh_short"/>
    <property type="match status" value="2"/>
</dbReference>
<dbReference type="EMBL" id="VTPC01001146">
    <property type="protein sequence ID" value="KAF2902909.1"/>
    <property type="molecule type" value="Genomic_DNA"/>
</dbReference>
<dbReference type="GO" id="GO:0005737">
    <property type="term" value="C:cytoplasm"/>
    <property type="evidence" value="ECO:0007669"/>
    <property type="project" value="TreeGrafter"/>
</dbReference>
<organism evidence="3 4">
    <name type="scientific">Ignelater luminosus</name>
    <name type="common">Cucubano</name>
    <name type="synonym">Pyrophorus luminosus</name>
    <dbReference type="NCBI Taxonomy" id="2038154"/>
    <lineage>
        <taxon>Eukaryota</taxon>
        <taxon>Metazoa</taxon>
        <taxon>Ecdysozoa</taxon>
        <taxon>Arthropoda</taxon>
        <taxon>Hexapoda</taxon>
        <taxon>Insecta</taxon>
        <taxon>Pterygota</taxon>
        <taxon>Neoptera</taxon>
        <taxon>Endopterygota</taxon>
        <taxon>Coleoptera</taxon>
        <taxon>Polyphaga</taxon>
        <taxon>Elateriformia</taxon>
        <taxon>Elateroidea</taxon>
        <taxon>Elateridae</taxon>
        <taxon>Agrypninae</taxon>
        <taxon>Pyrophorini</taxon>
        <taxon>Ignelater</taxon>
    </lineage>
</organism>
<dbReference type="OrthoDB" id="417891at2759"/>
<dbReference type="InterPro" id="IPR020904">
    <property type="entry name" value="Sc_DH/Rdtase_CS"/>
</dbReference>
<evidence type="ECO:0000313" key="3">
    <source>
        <dbReference type="EMBL" id="KAF2902909.1"/>
    </source>
</evidence>
<dbReference type="SUPFAM" id="SSF51735">
    <property type="entry name" value="NAD(P)-binding Rossmann-fold domains"/>
    <property type="match status" value="1"/>
</dbReference>
<dbReference type="Proteomes" id="UP000801492">
    <property type="component" value="Unassembled WGS sequence"/>
</dbReference>
<dbReference type="InterPro" id="IPR036397">
    <property type="entry name" value="RNaseH_sf"/>
</dbReference>
<dbReference type="PANTHER" id="PTHR44229:SF8">
    <property type="entry name" value="ALCOHOL DEHYDROGENASE-RELATED"/>
    <property type="match status" value="1"/>
</dbReference>
<evidence type="ECO:0000313" key="4">
    <source>
        <dbReference type="Proteomes" id="UP000801492"/>
    </source>
</evidence>
<dbReference type="AlphaFoldDB" id="A0A8K0GK32"/>
<evidence type="ECO:0000256" key="2">
    <source>
        <dbReference type="ARBA" id="ARBA00023002"/>
    </source>
</evidence>